<reference evidence="1 2" key="1">
    <citation type="journal article" date="2019" name="Nat. Microbiol.">
        <title>Mediterranean grassland soil C-N compound turnover is dependent on rainfall and depth, and is mediated by genomically divergent microorganisms.</title>
        <authorList>
            <person name="Diamond S."/>
            <person name="Andeer P.F."/>
            <person name="Li Z."/>
            <person name="Crits-Christoph A."/>
            <person name="Burstein D."/>
            <person name="Anantharaman K."/>
            <person name="Lane K.R."/>
            <person name="Thomas B.C."/>
            <person name="Pan C."/>
            <person name="Northen T.R."/>
            <person name="Banfield J.F."/>
        </authorList>
    </citation>
    <scope>NUCLEOTIDE SEQUENCE [LARGE SCALE GENOMIC DNA]</scope>
    <source>
        <strain evidence="1">WS_7</strain>
    </source>
</reference>
<evidence type="ECO:0000313" key="2">
    <source>
        <dbReference type="Proteomes" id="UP000317366"/>
    </source>
</evidence>
<protein>
    <submittedName>
        <fullName evidence="1">Uncharacterized protein</fullName>
    </submittedName>
</protein>
<dbReference type="Proteomes" id="UP000317366">
    <property type="component" value="Unassembled WGS sequence"/>
</dbReference>
<comment type="caution">
    <text evidence="1">The sequence shown here is derived from an EMBL/GenBank/DDBJ whole genome shotgun (WGS) entry which is preliminary data.</text>
</comment>
<name>A0A538TEU6_UNCEI</name>
<gene>
    <name evidence="1" type="ORF">E6K77_08560</name>
</gene>
<organism evidence="1 2">
    <name type="scientific">Eiseniibacteriota bacterium</name>
    <dbReference type="NCBI Taxonomy" id="2212470"/>
    <lineage>
        <taxon>Bacteria</taxon>
        <taxon>Candidatus Eiseniibacteriota</taxon>
    </lineage>
</organism>
<evidence type="ECO:0000313" key="1">
    <source>
        <dbReference type="EMBL" id="TMQ62094.1"/>
    </source>
</evidence>
<proteinExistence type="predicted"/>
<accession>A0A538TEU6</accession>
<sequence length="140" mass="16650">MASQKLVRCEIRRSDAAEDATVRYVPLEIFGLWEFLMRNKHRFEVRRSVASLWIDVDETPEAAYGENQYERVTEVELLRYSDRDGMFSRVSRYFPTAEYPQLKELLLRHYESVSDPSAPQLQIKERPGIWIRRDPRDPRG</sequence>
<dbReference type="EMBL" id="VBOX01000086">
    <property type="protein sequence ID" value="TMQ62094.1"/>
    <property type="molecule type" value="Genomic_DNA"/>
</dbReference>
<dbReference type="AlphaFoldDB" id="A0A538TEU6"/>